<reference evidence="3" key="1">
    <citation type="journal article" date="2011" name="Proc. Natl. Acad. Sci. U.S.A.">
        <title>Obligate biotrophy features unraveled by the genomic analysis of rust fungi.</title>
        <authorList>
            <person name="Duplessis S."/>
            <person name="Cuomo C.A."/>
            <person name="Lin Y.-C."/>
            <person name="Aerts A."/>
            <person name="Tisserant E."/>
            <person name="Veneault-Fourrey C."/>
            <person name="Joly D.L."/>
            <person name="Hacquard S."/>
            <person name="Amselem J."/>
            <person name="Cantarel B.L."/>
            <person name="Chiu R."/>
            <person name="Coutinho P.M."/>
            <person name="Feau N."/>
            <person name="Field M."/>
            <person name="Frey P."/>
            <person name="Gelhaye E."/>
            <person name="Goldberg J."/>
            <person name="Grabherr M.G."/>
            <person name="Kodira C.D."/>
            <person name="Kohler A."/>
            <person name="Kuees U."/>
            <person name="Lindquist E.A."/>
            <person name="Lucas S.M."/>
            <person name="Mago R."/>
            <person name="Mauceli E."/>
            <person name="Morin E."/>
            <person name="Murat C."/>
            <person name="Pangilinan J.L."/>
            <person name="Park R."/>
            <person name="Pearson M."/>
            <person name="Quesneville H."/>
            <person name="Rouhier N."/>
            <person name="Sakthikumar S."/>
            <person name="Salamov A.A."/>
            <person name="Schmutz J."/>
            <person name="Selles B."/>
            <person name="Shapiro H."/>
            <person name="Tanguay P."/>
            <person name="Tuskan G.A."/>
            <person name="Henrissat B."/>
            <person name="Van de Peer Y."/>
            <person name="Rouze P."/>
            <person name="Ellis J.G."/>
            <person name="Dodds P.N."/>
            <person name="Schein J.E."/>
            <person name="Zhong S."/>
            <person name="Hamelin R.C."/>
            <person name="Grigoriev I.V."/>
            <person name="Szabo L.J."/>
            <person name="Martin F."/>
        </authorList>
    </citation>
    <scope>NUCLEOTIDE SEQUENCE [LARGE SCALE GENOMIC DNA]</scope>
    <source>
        <strain evidence="3">CRL 75-36-700-3 / race SCCL</strain>
    </source>
</reference>
<sequence length="109" mass="11555">MSKPAGALDPASLSKMIAIPSDSFAGWTTSRQRCSGVSEPGLRRASRHSGTRQLASVHSRKIIELNIELNAVPLLGQKGGAKRDFPNLCETKTLGLRACPSGSHSRGLC</sequence>
<dbReference type="GeneID" id="13541016"/>
<dbReference type="EMBL" id="DS178327">
    <property type="protein sequence ID" value="EHS64427.1"/>
    <property type="molecule type" value="Genomic_DNA"/>
</dbReference>
<dbReference type="VEuPathDB" id="FungiDB:PGTG_22298"/>
<gene>
    <name evidence="2" type="ORF">PGTG_22298</name>
</gene>
<dbReference type="HOGENOM" id="CLU_2185268_0_0_1"/>
<organism evidence="2 3">
    <name type="scientific">Puccinia graminis f. sp. tritici (strain CRL 75-36-700-3 / race SCCL)</name>
    <name type="common">Black stem rust fungus</name>
    <dbReference type="NCBI Taxonomy" id="418459"/>
    <lineage>
        <taxon>Eukaryota</taxon>
        <taxon>Fungi</taxon>
        <taxon>Dikarya</taxon>
        <taxon>Basidiomycota</taxon>
        <taxon>Pucciniomycotina</taxon>
        <taxon>Pucciniomycetes</taxon>
        <taxon>Pucciniales</taxon>
        <taxon>Pucciniaceae</taxon>
        <taxon>Puccinia</taxon>
    </lineage>
</organism>
<feature type="region of interest" description="Disordered" evidence="1">
    <location>
        <begin position="28"/>
        <end position="53"/>
    </location>
</feature>
<accession>H6QU18</accession>
<evidence type="ECO:0000313" key="2">
    <source>
        <dbReference type="EMBL" id="EHS64427.1"/>
    </source>
</evidence>
<proteinExistence type="predicted"/>
<dbReference type="RefSeq" id="XP_003888990.1">
    <property type="nucleotide sequence ID" value="XM_003888941.1"/>
</dbReference>
<dbReference type="KEGG" id="pgr:PGTG_22298"/>
<evidence type="ECO:0000313" key="3">
    <source>
        <dbReference type="Proteomes" id="UP000008783"/>
    </source>
</evidence>
<dbReference type="InParanoid" id="H6QU18"/>
<keyword evidence="3" id="KW-1185">Reference proteome</keyword>
<evidence type="ECO:0000256" key="1">
    <source>
        <dbReference type="SAM" id="MobiDB-lite"/>
    </source>
</evidence>
<name>H6QU18_PUCGT</name>
<protein>
    <submittedName>
        <fullName evidence="2">Uncharacterized protein</fullName>
    </submittedName>
</protein>
<dbReference type="Proteomes" id="UP000008783">
    <property type="component" value="Unassembled WGS sequence"/>
</dbReference>
<dbReference type="AlphaFoldDB" id="H6QU18"/>